<dbReference type="EMBL" id="CP121195">
    <property type="protein sequence ID" value="XBH12713.1"/>
    <property type="molecule type" value="Genomic_DNA"/>
</dbReference>
<dbReference type="Gene3D" id="3.40.50.150">
    <property type="entry name" value="Vaccinia Virus protein VP39"/>
    <property type="match status" value="1"/>
</dbReference>
<dbReference type="InterPro" id="IPR013216">
    <property type="entry name" value="Methyltransf_11"/>
</dbReference>
<accession>A0AAU7CUX7</accession>
<organism evidence="6">
    <name type="scientific">Edaphobacter paludis</name>
    <dbReference type="NCBI Taxonomy" id="3035702"/>
    <lineage>
        <taxon>Bacteria</taxon>
        <taxon>Pseudomonadati</taxon>
        <taxon>Acidobacteriota</taxon>
        <taxon>Terriglobia</taxon>
        <taxon>Terriglobales</taxon>
        <taxon>Acidobacteriaceae</taxon>
        <taxon>Edaphobacter</taxon>
    </lineage>
</organism>
<dbReference type="CDD" id="cd02440">
    <property type="entry name" value="AdoMet_MTases"/>
    <property type="match status" value="1"/>
</dbReference>
<evidence type="ECO:0000256" key="1">
    <source>
        <dbReference type="ARBA" id="ARBA00022603"/>
    </source>
</evidence>
<proteinExistence type="predicted"/>
<dbReference type="PANTHER" id="PTHR43464">
    <property type="entry name" value="METHYLTRANSFERASE"/>
    <property type="match status" value="1"/>
</dbReference>
<keyword evidence="3" id="KW-0949">S-adenosyl-L-methionine</keyword>
<dbReference type="EC" id="2.1.-.-" evidence="6"/>
<reference evidence="6" key="1">
    <citation type="submission" date="2023-03" db="EMBL/GenBank/DDBJ databases">
        <title>Edaphobacter sp.</title>
        <authorList>
            <person name="Huber K.J."/>
            <person name="Papendorf J."/>
            <person name="Pilke C."/>
            <person name="Bunk B."/>
            <person name="Sproeer C."/>
            <person name="Pester M."/>
        </authorList>
    </citation>
    <scope>NUCLEOTIDE SEQUENCE</scope>
    <source>
        <strain evidence="5">DSM 109919</strain>
        <strain evidence="6">DSM 109920</strain>
    </source>
</reference>
<dbReference type="EMBL" id="CP121194">
    <property type="protein sequence ID" value="XBH09427.1"/>
    <property type="molecule type" value="Genomic_DNA"/>
</dbReference>
<dbReference type="Pfam" id="PF08241">
    <property type="entry name" value="Methyltransf_11"/>
    <property type="match status" value="1"/>
</dbReference>
<keyword evidence="1 6" id="KW-0489">Methyltransferase</keyword>
<dbReference type="RefSeq" id="WP_348266938.1">
    <property type="nucleotide sequence ID" value="NZ_CP121194.1"/>
</dbReference>
<dbReference type="GO" id="GO:0032259">
    <property type="term" value="P:methylation"/>
    <property type="evidence" value="ECO:0007669"/>
    <property type="project" value="UniProtKB-KW"/>
</dbReference>
<dbReference type="KEGG" id="epl:P4G45_13155"/>
<dbReference type="SUPFAM" id="SSF53335">
    <property type="entry name" value="S-adenosyl-L-methionine-dependent methyltransferases"/>
    <property type="match status" value="1"/>
</dbReference>
<evidence type="ECO:0000256" key="3">
    <source>
        <dbReference type="ARBA" id="ARBA00022691"/>
    </source>
</evidence>
<protein>
    <submittedName>
        <fullName evidence="6">Class I SAM-dependent methyltransferase</fullName>
        <ecNumber evidence="6">2.1.-.-</ecNumber>
    </submittedName>
</protein>
<feature type="domain" description="Methyltransferase type 11" evidence="4">
    <location>
        <begin position="31"/>
        <end position="132"/>
    </location>
</feature>
<sequence>MTKLVEQFGNIDIYLFDQLLRGNIAPGMQVLDAGCGGGRNLVYLLREGYEVFGVDASAEAVDHLRSVAATLAPTLEPGNFRVEAVEAMSFPEQFVDVVISNAVLHFARDDAQFEAMVREMWRVLRPGGMLFCRLASTIGIDPSRPFHPIAGRRFLMPGGMEWYLVDETLLMKLTEELGGQLIDPLKTTVVQGARCMTTWVVRKA</sequence>
<name>A0AAU7D4K3_9BACT</name>
<dbReference type="PANTHER" id="PTHR43464:SF19">
    <property type="entry name" value="UBIQUINONE BIOSYNTHESIS O-METHYLTRANSFERASE, MITOCHONDRIAL"/>
    <property type="match status" value="1"/>
</dbReference>
<evidence type="ECO:0000259" key="4">
    <source>
        <dbReference type="Pfam" id="PF08241"/>
    </source>
</evidence>
<dbReference type="InterPro" id="IPR029063">
    <property type="entry name" value="SAM-dependent_MTases_sf"/>
</dbReference>
<evidence type="ECO:0000313" key="5">
    <source>
        <dbReference type="EMBL" id="XBH09427.1"/>
    </source>
</evidence>
<dbReference type="AlphaFoldDB" id="A0AAU7D4K3"/>
<accession>A0AAU7D4K3</accession>
<evidence type="ECO:0000256" key="2">
    <source>
        <dbReference type="ARBA" id="ARBA00022679"/>
    </source>
</evidence>
<keyword evidence="2 6" id="KW-0808">Transferase</keyword>
<gene>
    <name evidence="5" type="ORF">P4G45_13155</name>
    <name evidence="6" type="ORF">P8936_13565</name>
</gene>
<evidence type="ECO:0000313" key="6">
    <source>
        <dbReference type="EMBL" id="XBH12713.1"/>
    </source>
</evidence>
<dbReference type="GO" id="GO:0008757">
    <property type="term" value="F:S-adenosylmethionine-dependent methyltransferase activity"/>
    <property type="evidence" value="ECO:0007669"/>
    <property type="project" value="InterPro"/>
</dbReference>